<proteinExistence type="predicted"/>
<gene>
    <name evidence="2" type="ORF">COA71_05265</name>
</gene>
<name>A0A2A5CHD8_9GAMM</name>
<dbReference type="Proteomes" id="UP000228987">
    <property type="component" value="Unassembled WGS sequence"/>
</dbReference>
<evidence type="ECO:0000259" key="1">
    <source>
        <dbReference type="Pfam" id="PF01738"/>
    </source>
</evidence>
<dbReference type="PANTHER" id="PTHR46623">
    <property type="entry name" value="CARBOXYMETHYLENEBUTENOLIDASE-RELATED"/>
    <property type="match status" value="1"/>
</dbReference>
<dbReference type="PANTHER" id="PTHR46623:SF6">
    <property type="entry name" value="ALPHA_BETA-HYDROLASES SUPERFAMILY PROTEIN"/>
    <property type="match status" value="1"/>
</dbReference>
<accession>A0A2A5CHD8</accession>
<dbReference type="InterPro" id="IPR002925">
    <property type="entry name" value="Dienelactn_hydro"/>
</dbReference>
<dbReference type="AlphaFoldDB" id="A0A2A5CHD8"/>
<dbReference type="Gene3D" id="3.40.50.1820">
    <property type="entry name" value="alpha/beta hydrolase"/>
    <property type="match status" value="1"/>
</dbReference>
<protein>
    <submittedName>
        <fullName evidence="2">Carboxymethylenebutenolidase 2</fullName>
    </submittedName>
</protein>
<sequence>MCHDTTPSSLPTPGKYQLRHSQGLKYWDFSNNTDSDVRVALLTDIYGCNEFYQSMSTLFAAQGWQSHLIDLFSDLGELPEATRDAAFERRHKLHDKKTYNLIAQYILDNKITAVVGFCLGGNFVFELARRNVKVNLIAYYPFPAGLPNQDGLDPAFSYLEQLQTDVTVLIGDDDDRVGLDNVTTLKKISESNAALSVKAYPGSKHGFLEDLDSADPRLKHNAEDSLATCLDSIS</sequence>
<evidence type="ECO:0000313" key="2">
    <source>
        <dbReference type="EMBL" id="PCJ42905.1"/>
    </source>
</evidence>
<reference evidence="3" key="1">
    <citation type="submission" date="2017-08" db="EMBL/GenBank/DDBJ databases">
        <title>A dynamic microbial community with high functional redundancy inhabits the cold, oxic subseafloor aquifer.</title>
        <authorList>
            <person name="Tully B.J."/>
            <person name="Wheat C.G."/>
            <person name="Glazer B.T."/>
            <person name="Huber J.A."/>
        </authorList>
    </citation>
    <scope>NUCLEOTIDE SEQUENCE [LARGE SCALE GENOMIC DNA]</scope>
</reference>
<dbReference type="GO" id="GO:0016787">
    <property type="term" value="F:hydrolase activity"/>
    <property type="evidence" value="ECO:0007669"/>
    <property type="project" value="InterPro"/>
</dbReference>
<dbReference type="InterPro" id="IPR029058">
    <property type="entry name" value="AB_hydrolase_fold"/>
</dbReference>
<dbReference type="EMBL" id="NVWI01000002">
    <property type="protein sequence ID" value="PCJ42905.1"/>
    <property type="molecule type" value="Genomic_DNA"/>
</dbReference>
<organism evidence="2 3">
    <name type="scientific">SAR86 cluster bacterium</name>
    <dbReference type="NCBI Taxonomy" id="2030880"/>
    <lineage>
        <taxon>Bacteria</taxon>
        <taxon>Pseudomonadati</taxon>
        <taxon>Pseudomonadota</taxon>
        <taxon>Gammaproteobacteria</taxon>
        <taxon>SAR86 cluster</taxon>
    </lineage>
</organism>
<comment type="caution">
    <text evidence="2">The sequence shown here is derived from an EMBL/GenBank/DDBJ whole genome shotgun (WGS) entry which is preliminary data.</text>
</comment>
<dbReference type="SUPFAM" id="SSF53474">
    <property type="entry name" value="alpha/beta-Hydrolases"/>
    <property type="match status" value="1"/>
</dbReference>
<dbReference type="Pfam" id="PF01738">
    <property type="entry name" value="DLH"/>
    <property type="match status" value="1"/>
</dbReference>
<evidence type="ECO:0000313" key="3">
    <source>
        <dbReference type="Proteomes" id="UP000228987"/>
    </source>
</evidence>
<dbReference type="InterPro" id="IPR051049">
    <property type="entry name" value="Dienelactone_hydrolase-like"/>
</dbReference>
<feature type="domain" description="Dienelactone hydrolase" evidence="1">
    <location>
        <begin position="39"/>
        <end position="227"/>
    </location>
</feature>